<comment type="caution">
    <text evidence="1">The sequence shown here is derived from an EMBL/GenBank/DDBJ whole genome shotgun (WGS) entry which is preliminary data.</text>
</comment>
<evidence type="ECO:0000313" key="2">
    <source>
        <dbReference type="Proteomes" id="UP000646827"/>
    </source>
</evidence>
<reference evidence="1 2" key="1">
    <citation type="submission" date="2020-12" db="EMBL/GenBank/DDBJ databases">
        <title>Metabolic potential, ecology and presence of endohyphal bacteria is reflected in genomic diversity of Mucoromycotina.</title>
        <authorList>
            <person name="Muszewska A."/>
            <person name="Okrasinska A."/>
            <person name="Steczkiewicz K."/>
            <person name="Drgas O."/>
            <person name="Orlowska M."/>
            <person name="Perlinska-Lenart U."/>
            <person name="Aleksandrzak-Piekarczyk T."/>
            <person name="Szatraj K."/>
            <person name="Zielenkiewicz U."/>
            <person name="Pilsyk S."/>
            <person name="Malc E."/>
            <person name="Mieczkowski P."/>
            <person name="Kruszewska J.S."/>
            <person name="Biernat P."/>
            <person name="Pawlowska J."/>
        </authorList>
    </citation>
    <scope>NUCLEOTIDE SEQUENCE [LARGE SCALE GENOMIC DNA]</scope>
    <source>
        <strain evidence="1 2">CBS 142.35</strain>
    </source>
</reference>
<evidence type="ECO:0000313" key="1">
    <source>
        <dbReference type="EMBL" id="KAG2227677.1"/>
    </source>
</evidence>
<sequence>MNGTLDLSDNSKNSQLSKFSVEVQKEIKYLFPPPTVTTPPIDQKYAEIQQKIQHTSNDNGRYYKRYLEKLDMFKTGAIIFGYFHFRGQVLKNPNKEGLLPKNLVHPFKTKEKYGTTKKLYVIILELMLYDDYIFDQKTSKLLSEADYVVKVWGGPLFETLFRGSGTILHWGDTVAENIKATGHNIKIDLRIISCLDNEKMAPNFATGEVAKDIWISKFYKDKLKTVLSRKMDLNQFIVRKLSKII</sequence>
<dbReference type="AlphaFoldDB" id="A0A8H7VQJ4"/>
<name>A0A8H7VQJ4_9FUNG</name>
<dbReference type="OrthoDB" id="2288006at2759"/>
<keyword evidence="2" id="KW-1185">Reference proteome</keyword>
<dbReference type="EMBL" id="JAEPRB010000005">
    <property type="protein sequence ID" value="KAG2227677.1"/>
    <property type="molecule type" value="Genomic_DNA"/>
</dbReference>
<gene>
    <name evidence="1" type="ORF">INT45_004719</name>
</gene>
<organism evidence="1 2">
    <name type="scientific">Circinella minor</name>
    <dbReference type="NCBI Taxonomy" id="1195481"/>
    <lineage>
        <taxon>Eukaryota</taxon>
        <taxon>Fungi</taxon>
        <taxon>Fungi incertae sedis</taxon>
        <taxon>Mucoromycota</taxon>
        <taxon>Mucoromycotina</taxon>
        <taxon>Mucoromycetes</taxon>
        <taxon>Mucorales</taxon>
        <taxon>Lichtheimiaceae</taxon>
        <taxon>Circinella</taxon>
    </lineage>
</organism>
<dbReference type="Proteomes" id="UP000646827">
    <property type="component" value="Unassembled WGS sequence"/>
</dbReference>
<proteinExistence type="predicted"/>
<protein>
    <submittedName>
        <fullName evidence="1">Uncharacterized protein</fullName>
    </submittedName>
</protein>
<accession>A0A8H7VQJ4</accession>